<keyword evidence="4 7" id="KW-0479">Metal-binding</keyword>
<dbReference type="InterPro" id="IPR013149">
    <property type="entry name" value="ADH-like_C"/>
</dbReference>
<dbReference type="PROSITE" id="PS01162">
    <property type="entry name" value="QOR_ZETA_CRYSTAL"/>
    <property type="match status" value="1"/>
</dbReference>
<evidence type="ECO:0000256" key="4">
    <source>
        <dbReference type="ARBA" id="ARBA00022723"/>
    </source>
</evidence>
<dbReference type="SUPFAM" id="SSF50129">
    <property type="entry name" value="GroES-like"/>
    <property type="match status" value="1"/>
</dbReference>
<dbReference type="EC" id="1.1.1.1" evidence="3"/>
<evidence type="ECO:0000256" key="3">
    <source>
        <dbReference type="ARBA" id="ARBA00013190"/>
    </source>
</evidence>
<name>A0A4Q7N7U3_9BURK</name>
<dbReference type="InterPro" id="IPR002364">
    <property type="entry name" value="Quin_OxRdtase/zeta-crystal_CS"/>
</dbReference>
<reference evidence="9 10" key="1">
    <citation type="submission" date="2019-02" db="EMBL/GenBank/DDBJ databases">
        <title>Genomic Encyclopedia of Type Strains, Phase IV (KMG-IV): sequencing the most valuable type-strain genomes for metagenomic binning, comparative biology and taxonomic classification.</title>
        <authorList>
            <person name="Goeker M."/>
        </authorList>
    </citation>
    <scope>NUCLEOTIDE SEQUENCE [LARGE SCALE GENOMIC DNA]</scope>
    <source>
        <strain evidence="9 10">K24</strain>
    </source>
</reference>
<comment type="cofactor">
    <cofactor evidence="1 7">
        <name>Zn(2+)</name>
        <dbReference type="ChEBI" id="CHEBI:29105"/>
    </cofactor>
</comment>
<evidence type="ECO:0000256" key="1">
    <source>
        <dbReference type="ARBA" id="ARBA00001947"/>
    </source>
</evidence>
<dbReference type="RefSeq" id="WP_130360665.1">
    <property type="nucleotide sequence ID" value="NZ_SGXC01000003.1"/>
</dbReference>
<dbReference type="SMART" id="SM00829">
    <property type="entry name" value="PKS_ER"/>
    <property type="match status" value="1"/>
</dbReference>
<comment type="similarity">
    <text evidence="2 7">Belongs to the zinc-containing alcohol dehydrogenase family.</text>
</comment>
<evidence type="ECO:0000256" key="6">
    <source>
        <dbReference type="ARBA" id="ARBA00023002"/>
    </source>
</evidence>
<dbReference type="Proteomes" id="UP000292445">
    <property type="component" value="Unassembled WGS sequence"/>
</dbReference>
<evidence type="ECO:0000313" key="9">
    <source>
        <dbReference type="EMBL" id="RZS78132.1"/>
    </source>
</evidence>
<dbReference type="Pfam" id="PF08240">
    <property type="entry name" value="ADH_N"/>
    <property type="match status" value="1"/>
</dbReference>
<evidence type="ECO:0000256" key="5">
    <source>
        <dbReference type="ARBA" id="ARBA00022833"/>
    </source>
</evidence>
<dbReference type="InterPro" id="IPR036291">
    <property type="entry name" value="NAD(P)-bd_dom_sf"/>
</dbReference>
<organism evidence="9 10">
    <name type="scientific">Pigmentiphaga kullae</name>
    <dbReference type="NCBI Taxonomy" id="151784"/>
    <lineage>
        <taxon>Bacteria</taxon>
        <taxon>Pseudomonadati</taxon>
        <taxon>Pseudomonadota</taxon>
        <taxon>Betaproteobacteria</taxon>
        <taxon>Burkholderiales</taxon>
        <taxon>Alcaligenaceae</taxon>
        <taxon>Pigmentiphaga</taxon>
    </lineage>
</organism>
<keyword evidence="6" id="KW-0560">Oxidoreductase</keyword>
<evidence type="ECO:0000256" key="2">
    <source>
        <dbReference type="ARBA" id="ARBA00008072"/>
    </source>
</evidence>
<dbReference type="GO" id="GO:0008270">
    <property type="term" value="F:zinc ion binding"/>
    <property type="evidence" value="ECO:0007669"/>
    <property type="project" value="InterPro"/>
</dbReference>
<sequence>MKAVILSAFGAPDTLEIREVPTPSPAAGEVLVQVKAAGICHHDILHRAGKLPGARAGVVLGHETAGEVVAVGDGVITHRVGDPVVIYQRQFCGLCRNCLRGRQDMCRALGLPAVDTVGGYAEYVCVPAPMAIPVPRGLPWEAAALSCCPIGTSLRALRTLAGTSPGDTVLITGASGGLGMHQIQIVRALGARSIAVTSSPAKAAHLKSLGADEVIVAPDLKFGAQAWQLTGKQGVDIAIDNLGLSLPETLRSMAQGGTVVVLGNIDGQAVDVLPGLLIGRRIRVMGSGSGTLEDIRQALAMLACGQIRPVISATLPFNEIRRAHELLDTKAVEGRVIMQGWL</sequence>
<dbReference type="InterPro" id="IPR020843">
    <property type="entry name" value="ER"/>
</dbReference>
<protein>
    <recommendedName>
        <fullName evidence="3">alcohol dehydrogenase</fullName>
        <ecNumber evidence="3">1.1.1.1</ecNumber>
    </recommendedName>
</protein>
<dbReference type="AlphaFoldDB" id="A0A4Q7N7U3"/>
<dbReference type="OrthoDB" id="9771084at2"/>
<evidence type="ECO:0000313" key="10">
    <source>
        <dbReference type="Proteomes" id="UP000292445"/>
    </source>
</evidence>
<dbReference type="Gene3D" id="3.90.180.10">
    <property type="entry name" value="Medium-chain alcohol dehydrogenases, catalytic domain"/>
    <property type="match status" value="1"/>
</dbReference>
<keyword evidence="10" id="KW-1185">Reference proteome</keyword>
<dbReference type="PANTHER" id="PTHR42940:SF8">
    <property type="entry name" value="VACUOLAR PROTEIN SORTING-ASSOCIATED PROTEIN 11"/>
    <property type="match status" value="1"/>
</dbReference>
<gene>
    <name evidence="9" type="ORF">EV675_4773</name>
</gene>
<dbReference type="GO" id="GO:0004022">
    <property type="term" value="F:alcohol dehydrogenase (NAD+) activity"/>
    <property type="evidence" value="ECO:0007669"/>
    <property type="project" value="UniProtKB-EC"/>
</dbReference>
<evidence type="ECO:0000259" key="8">
    <source>
        <dbReference type="SMART" id="SM00829"/>
    </source>
</evidence>
<accession>A0A4Q7N7U3</accession>
<dbReference type="InterPro" id="IPR011032">
    <property type="entry name" value="GroES-like_sf"/>
</dbReference>
<dbReference type="EMBL" id="SGXC01000003">
    <property type="protein sequence ID" value="RZS78132.1"/>
    <property type="molecule type" value="Genomic_DNA"/>
</dbReference>
<proteinExistence type="inferred from homology"/>
<dbReference type="PANTHER" id="PTHR42940">
    <property type="entry name" value="ALCOHOL DEHYDROGENASE 1-RELATED"/>
    <property type="match status" value="1"/>
</dbReference>
<evidence type="ECO:0000256" key="7">
    <source>
        <dbReference type="RuleBase" id="RU361277"/>
    </source>
</evidence>
<dbReference type="Pfam" id="PF00107">
    <property type="entry name" value="ADH_zinc_N"/>
    <property type="match status" value="1"/>
</dbReference>
<dbReference type="InterPro" id="IPR002328">
    <property type="entry name" value="ADH_Zn_CS"/>
</dbReference>
<dbReference type="SUPFAM" id="SSF51735">
    <property type="entry name" value="NAD(P)-binding Rossmann-fold domains"/>
    <property type="match status" value="1"/>
</dbReference>
<dbReference type="GO" id="GO:0005737">
    <property type="term" value="C:cytoplasm"/>
    <property type="evidence" value="ECO:0007669"/>
    <property type="project" value="TreeGrafter"/>
</dbReference>
<comment type="caution">
    <text evidence="9">The sequence shown here is derived from an EMBL/GenBank/DDBJ whole genome shotgun (WGS) entry which is preliminary data.</text>
</comment>
<dbReference type="PROSITE" id="PS00059">
    <property type="entry name" value="ADH_ZINC"/>
    <property type="match status" value="1"/>
</dbReference>
<keyword evidence="5 7" id="KW-0862">Zinc</keyword>
<feature type="domain" description="Enoyl reductase (ER)" evidence="8">
    <location>
        <begin position="10"/>
        <end position="338"/>
    </location>
</feature>
<dbReference type="InterPro" id="IPR013154">
    <property type="entry name" value="ADH-like_N"/>
</dbReference>